<feature type="domain" description="Trimeric autotransporter adhesin YadA-like stalk" evidence="15">
    <location>
        <begin position="614"/>
        <end position="639"/>
    </location>
</feature>
<feature type="domain" description="Trimeric autotransporter adhesin YadA-like head" evidence="14">
    <location>
        <begin position="966"/>
        <end position="990"/>
    </location>
</feature>
<dbReference type="Proteomes" id="UP000002407">
    <property type="component" value="Chromosome"/>
</dbReference>
<evidence type="ECO:0000256" key="8">
    <source>
        <dbReference type="ARBA" id="ARBA00022927"/>
    </source>
</evidence>
<proteinExistence type="inferred from homology"/>
<keyword evidence="9 12" id="KW-0472">Membrane</keyword>
<comment type="subcellular location">
    <subcellularLocation>
        <location evidence="2">Cell outer membrane</location>
    </subcellularLocation>
    <subcellularLocation>
        <location evidence="1">Cell surface</location>
    </subcellularLocation>
</comment>
<dbReference type="Pfam" id="PF05662">
    <property type="entry name" value="YadA_stalk"/>
    <property type="match status" value="4"/>
</dbReference>
<evidence type="ECO:0000256" key="12">
    <source>
        <dbReference type="SAM" id="Phobius"/>
    </source>
</evidence>
<dbReference type="SUPFAM" id="SSF101967">
    <property type="entry name" value="Adhesin YadA, collagen-binding domain"/>
    <property type="match status" value="8"/>
</dbReference>
<dbReference type="InterPro" id="IPR045584">
    <property type="entry name" value="Pilin-like"/>
</dbReference>
<feature type="domain" description="Trimeric autotransporter adhesin YadA-like head" evidence="14">
    <location>
        <begin position="362"/>
        <end position="382"/>
    </location>
</feature>
<feature type="domain" description="Trimeric autotransporter adhesin YadA-like head" evidence="14">
    <location>
        <begin position="792"/>
        <end position="817"/>
    </location>
</feature>
<evidence type="ECO:0000256" key="6">
    <source>
        <dbReference type="ARBA" id="ARBA00022692"/>
    </source>
</evidence>
<feature type="domain" description="Trimeric autotransporter adhesin YadA-like head" evidence="14">
    <location>
        <begin position="429"/>
        <end position="452"/>
    </location>
</feature>
<accession>A7I1H4</accession>
<evidence type="ECO:0000259" key="13">
    <source>
        <dbReference type="Pfam" id="PF03895"/>
    </source>
</evidence>
<dbReference type="InterPro" id="IPR011049">
    <property type="entry name" value="Serralysin-like_metalloprot_C"/>
</dbReference>
<dbReference type="eggNOG" id="COG5295">
    <property type="taxonomic scope" value="Bacteria"/>
</dbReference>
<feature type="domain" description="Trimeric autotransporter adhesin YadA-like head" evidence="14">
    <location>
        <begin position="909"/>
        <end position="933"/>
    </location>
</feature>
<dbReference type="Gene3D" id="3.30.1300.30">
    <property type="entry name" value="GSPII I/J protein-like"/>
    <property type="match status" value="1"/>
</dbReference>
<feature type="domain" description="Trimeric autotransporter adhesin YadA-like stalk" evidence="15">
    <location>
        <begin position="1406"/>
        <end position="1445"/>
    </location>
</feature>
<sequence>MVLYEKNKELFFMRKILSMMISICAANALFASSLYTIRDGKLFEVERTYSGTYRTKIGYNPVNESEILVLSNFNDISIAFGDGAYADDTKPGGGGIAIGVRARAKRDPSVSGPGEGNIAIGNDARATGHMAIALGSNSKAERQHSIAIGFGADSSGKDHSVAVGQNSKATGLESSAFGSFAKALGEHSVGIGYGATAEGRVSIALGQGAKVTGSEQGSTAIGWEAIASGEFANAIGKKANASTHSNAIGFGAQSLNQSSAIGEAAYSKGRYSSAIGHQARSYANDSVAIGSNAVTYGRDKNTYTSAYSSISIGEFARAGLSEKLTQSEYDELDGRLQKNYYVKDGNGYKLKPFDIESDRGNIAIGTYSLATSIRSVAIGIGAESMSSNAVSLGYGSKALWNDSTALGSKAKAMANYSTAVGYGALARSERSVSVGYEAKARSEKSVSVGYEAKAGLEEELDESRYNSLADTYKQYYKKDNGKYKLKNSNQNNIAIGYNSESLGSSSLALGYGSMAAKDHAISLGTKSNTQGSYGISVGHEAKASNDNSIALGYQASAQENNSVALGARSVASTGRGVTGLDFATNNPSKETDSAWRSTAGAVSVGDKANNITRQITNVAAGTNDTDAVNVAQIKSLANQGFHTRANYNATDITKGNDVSHKLGGIIKVGGGFKLTGSNKNLNDFLSSENLATSINKDGSINLLMAKTPTFNDINISKDGKGGDYTSLTQWIKGIENSSSTNSNIKYFSVKSKEDKGNFDNKGATGDYAIAIGPDTTAKGNSAIAVGNNANADSINSISIGEKAKAIGNNSISMGYQAEAYDKSMSIGYFSKAKGLDSIAIGGNAEASGLDGSGKFSRSVAIGQSAKATGYESNALGHSAEASKDEATAIGVEATATEKHSTALGARARALGEKSIAIGNQNYSRAYSSIAIGHHTDAKGNLSIALGEKSKAQADFSTAIGSHSIAKEKNSLALGVGSQANINNSVALGALSIADTEAGKEGKYFGVGKNDDKDTAAWTSRLGAVSVGRAKGYKDNKGNDLSELTRQITNVAAGTNDTDAVNVAQLKSLKDYSDKTFAKQTDLEKIQKNLNGKIFDIKGDNKNIVVEQEGTTSNSKKISLAKDLKDLQSAEFNKYDKNGNAVADKTTINNETIEIGDDKIKAKISKNEIVLSNENNNKSITIKNDDKGQHIVGLSNTKWNGTTDDVSRAATEGQLKELQENFTTNLNGTVNQTLGKYKLKGDEGKHNIYGNETLTIKGDKNIKTKATEDGNLDIKLSKNLDLKDGSITLNNAKLDEDGLKVGDDVKITKDTIQNGDVKLTKDGLNNGGNKITKVADGEADDDAATVGQLKNIAVGASGVKESDKKDDWAKEKPKATGKNSVSIAGGSKDNGRSNTVSVGAPGHERTISNVAPGVLNSDAATVGQLKAGLNNVYGKLDEYKKDSRAGTASAMAIGNLPQSTIPGKGMVSLGGGFYDGESAMAIGLSKMSDDGKWVVKGSASYDSQENAGAAVSVGFHF</sequence>
<evidence type="ECO:0000259" key="14">
    <source>
        <dbReference type="Pfam" id="PF05658"/>
    </source>
</evidence>
<feature type="domain" description="Trimeric autotransporter adhesin YadA-like head" evidence="14">
    <location>
        <begin position="543"/>
        <end position="569"/>
    </location>
</feature>
<evidence type="ECO:0000256" key="9">
    <source>
        <dbReference type="ARBA" id="ARBA00023136"/>
    </source>
</evidence>
<dbReference type="InterPro" id="IPR008640">
    <property type="entry name" value="Adhesin_Head_dom"/>
</dbReference>
<dbReference type="GO" id="GO:0009279">
    <property type="term" value="C:cell outer membrane"/>
    <property type="evidence" value="ECO:0007669"/>
    <property type="project" value="UniProtKB-SubCell"/>
</dbReference>
<keyword evidence="4" id="KW-0813">Transport</keyword>
<evidence type="ECO:0000256" key="10">
    <source>
        <dbReference type="ARBA" id="ARBA00023237"/>
    </source>
</evidence>
<dbReference type="GO" id="GO:0009986">
    <property type="term" value="C:cell surface"/>
    <property type="evidence" value="ECO:0007669"/>
    <property type="project" value="UniProtKB-SubCell"/>
</dbReference>
<evidence type="ECO:0000259" key="15">
    <source>
        <dbReference type="Pfam" id="PF05662"/>
    </source>
</evidence>
<evidence type="ECO:0000256" key="11">
    <source>
        <dbReference type="SAM" id="MobiDB-lite"/>
    </source>
</evidence>
<keyword evidence="17" id="KW-1185">Reference proteome</keyword>
<evidence type="ECO:0000313" key="17">
    <source>
        <dbReference type="Proteomes" id="UP000002407"/>
    </source>
</evidence>
<feature type="transmembrane region" description="Helical" evidence="12">
    <location>
        <begin position="16"/>
        <end position="37"/>
    </location>
</feature>
<evidence type="ECO:0000256" key="3">
    <source>
        <dbReference type="ARBA" id="ARBA00005848"/>
    </source>
</evidence>
<dbReference type="Gene3D" id="2.150.10.10">
    <property type="entry name" value="Serralysin-like metalloprotease, C-terminal"/>
    <property type="match status" value="8"/>
</dbReference>
<feature type="domain" description="Trimeric autotransporter adhesin YadA-like head" evidence="14">
    <location>
        <begin position="158"/>
        <end position="181"/>
    </location>
</feature>
<keyword evidence="7" id="KW-0732">Signal</keyword>
<dbReference type="GO" id="GO:0015031">
    <property type="term" value="P:protein transport"/>
    <property type="evidence" value="ECO:0007669"/>
    <property type="project" value="UniProtKB-KW"/>
</dbReference>
<dbReference type="Pfam" id="PF05658">
    <property type="entry name" value="YadA_head"/>
    <property type="match status" value="18"/>
</dbReference>
<dbReference type="CDD" id="cd12820">
    <property type="entry name" value="LbR_YadA-like"/>
    <property type="match status" value="5"/>
</dbReference>
<evidence type="ECO:0000256" key="4">
    <source>
        <dbReference type="ARBA" id="ARBA00022448"/>
    </source>
</evidence>
<dbReference type="HOGENOM" id="CLU_251876_0_0_7"/>
<reference evidence="17" key="1">
    <citation type="submission" date="2007-07" db="EMBL/GenBank/DDBJ databases">
        <title>Complete genome sequence of Campylobacter hominis ATCC BAA-381, a commensal isolated from the human gastrointestinal tract.</title>
        <authorList>
            <person name="Fouts D.E."/>
            <person name="Mongodin E.F."/>
            <person name="Puiu D."/>
            <person name="Sebastian Y."/>
            <person name="Miller W.G."/>
            <person name="Mandrell R.E."/>
            <person name="Nelson K.E."/>
        </authorList>
    </citation>
    <scope>NUCLEOTIDE SEQUENCE [LARGE SCALE GENOMIC DNA]</scope>
    <source>
        <strain evidence="17">ATCC BAA-381 / LMG 19568 / NCTC 13146 / CH001A</strain>
    </source>
</reference>
<feature type="domain" description="Trimeric autotransporter adhesin YadA-like head" evidence="14">
    <location>
        <begin position="857"/>
        <end position="878"/>
    </location>
</feature>
<dbReference type="Gene3D" id="2.60.40.4050">
    <property type="match status" value="1"/>
</dbReference>
<feature type="domain" description="Trimeric autotransporter adhesin YadA-like head" evidence="14">
    <location>
        <begin position="402"/>
        <end position="424"/>
    </location>
</feature>
<evidence type="ECO:0000256" key="1">
    <source>
        <dbReference type="ARBA" id="ARBA00004241"/>
    </source>
</evidence>
<feature type="domain" description="Trimeric autotransporter adhesin YadA-like stalk" evidence="15">
    <location>
        <begin position="1329"/>
        <end position="1352"/>
    </location>
</feature>
<keyword evidence="6 12" id="KW-0812">Transmembrane</keyword>
<dbReference type="Pfam" id="PF03895">
    <property type="entry name" value="YadA_anchor"/>
    <property type="match status" value="1"/>
</dbReference>
<evidence type="ECO:0000256" key="2">
    <source>
        <dbReference type="ARBA" id="ARBA00004442"/>
    </source>
</evidence>
<feature type="domain" description="Trimeric autotransporter adhesin YadA-like head" evidence="14">
    <location>
        <begin position="937"/>
        <end position="963"/>
    </location>
</feature>
<dbReference type="KEGG" id="cha:CHAB381_0794"/>
<feature type="domain" description="Trimeric autotransporter adhesin YadA-like head" evidence="14">
    <location>
        <begin position="183"/>
        <end position="209"/>
    </location>
</feature>
<feature type="domain" description="Trimeric autotransporter adhesin YadA-like head" evidence="14">
    <location>
        <begin position="493"/>
        <end position="513"/>
    </location>
</feature>
<dbReference type="EMBL" id="CP000776">
    <property type="protein sequence ID" value="ABS52553.1"/>
    <property type="molecule type" value="Genomic_DNA"/>
</dbReference>
<keyword evidence="12" id="KW-1133">Transmembrane helix</keyword>
<evidence type="ECO:0000256" key="7">
    <source>
        <dbReference type="ARBA" id="ARBA00022729"/>
    </source>
</evidence>
<feature type="domain" description="Trimeric autotransporter adhesin YadA-like stalk" evidence="15">
    <location>
        <begin position="1046"/>
        <end position="1071"/>
    </location>
</feature>
<keyword evidence="10" id="KW-0998">Cell outer membrane</keyword>
<dbReference type="InterPro" id="IPR008635">
    <property type="entry name" value="Coiled_stalk_dom"/>
</dbReference>
<gene>
    <name evidence="16" type="ordered locus">CHAB381_0794</name>
</gene>
<evidence type="ECO:0000313" key="16">
    <source>
        <dbReference type="EMBL" id="ABS52553.1"/>
    </source>
</evidence>
<feature type="domain" description="Trimeric autotransporter adhesin YadA-like head" evidence="14">
    <location>
        <begin position="126"/>
        <end position="152"/>
    </location>
</feature>
<feature type="domain" description="Trimeric autotransporter adhesin YadA-like head" evidence="14">
    <location>
        <begin position="763"/>
        <end position="789"/>
    </location>
</feature>
<keyword evidence="5" id="KW-1134">Transmembrane beta strand</keyword>
<evidence type="ECO:0000256" key="5">
    <source>
        <dbReference type="ARBA" id="ARBA00022452"/>
    </source>
</evidence>
<name>A7I1H4_CAMHC</name>
<feature type="domain" description="Trimeric autotransporter adhesin YadA-like head" evidence="14">
    <location>
        <begin position="216"/>
        <end position="238"/>
    </location>
</feature>
<dbReference type="STRING" id="360107.CHAB381_0794"/>
<comment type="similarity">
    <text evidence="3">Belongs to the autotransporter-2 (AT-2) (TC 1.B.40) family.</text>
</comment>
<feature type="domain" description="Trimeric autotransporter adhesin YadA-like head" evidence="14">
    <location>
        <begin position="822"/>
        <end position="844"/>
    </location>
</feature>
<feature type="domain" description="Trimeric autotransporter adhesin YadA-like head" evidence="14">
    <location>
        <begin position="881"/>
        <end position="907"/>
    </location>
</feature>
<feature type="region of interest" description="Disordered" evidence="11">
    <location>
        <begin position="1359"/>
        <end position="1396"/>
    </location>
</feature>
<keyword evidence="8" id="KW-0653">Protein transport</keyword>
<organism evidence="16 17">
    <name type="scientific">Campylobacter hominis (strain ATCC BAA-381 / DSM 21671 / CCUG 45161 / LMG 19568 / NCTC 13146 / CH001A)</name>
    <dbReference type="NCBI Taxonomy" id="360107"/>
    <lineage>
        <taxon>Bacteria</taxon>
        <taxon>Pseudomonadati</taxon>
        <taxon>Campylobacterota</taxon>
        <taxon>Epsilonproteobacteria</taxon>
        <taxon>Campylobacterales</taxon>
        <taxon>Campylobacteraceae</taxon>
        <taxon>Campylobacter</taxon>
    </lineage>
</organism>
<protein>
    <submittedName>
        <fullName evidence="16">Outer membrane protein</fullName>
    </submittedName>
</protein>
<dbReference type="OrthoDB" id="5691097at2"/>
<dbReference type="InterPro" id="IPR005594">
    <property type="entry name" value="YadA_C"/>
</dbReference>
<feature type="compositionally biased region" description="Basic and acidic residues" evidence="11">
    <location>
        <begin position="1359"/>
        <end position="1373"/>
    </location>
</feature>
<feature type="domain" description="Trimeric autotransporter adhesin YadA-like head" evidence="14">
    <location>
        <begin position="268"/>
        <end position="293"/>
    </location>
</feature>
<feature type="domain" description="Trimeric autotransporter adhesin YadA-like C-terminal membrane anchor" evidence="13">
    <location>
        <begin position="1456"/>
        <end position="1516"/>
    </location>
</feature>
<dbReference type="SUPFAM" id="SSF54523">
    <property type="entry name" value="Pili subunits"/>
    <property type="match status" value="1"/>
</dbReference>
<dbReference type="Gene3D" id="2.20.70.140">
    <property type="match status" value="1"/>
</dbReference>